<dbReference type="AlphaFoldDB" id="X0YVV1"/>
<dbReference type="PANTHER" id="PTHR36454">
    <property type="entry name" value="LMO2823 PROTEIN"/>
    <property type="match status" value="1"/>
</dbReference>
<dbReference type="Pfam" id="PF06245">
    <property type="entry name" value="DUF1015"/>
    <property type="match status" value="1"/>
</dbReference>
<evidence type="ECO:0000313" key="1">
    <source>
        <dbReference type="EMBL" id="GAG52443.1"/>
    </source>
</evidence>
<dbReference type="PANTHER" id="PTHR36454:SF1">
    <property type="entry name" value="DUF1015 DOMAIN-CONTAINING PROTEIN"/>
    <property type="match status" value="1"/>
</dbReference>
<feature type="non-terminal residue" evidence="1">
    <location>
        <position position="46"/>
    </location>
</feature>
<reference evidence="1" key="1">
    <citation type="journal article" date="2014" name="Front. Microbiol.">
        <title>High frequency of phylogenetically diverse reductive dehalogenase-homologous genes in deep subseafloor sedimentary metagenomes.</title>
        <authorList>
            <person name="Kawai M."/>
            <person name="Futagami T."/>
            <person name="Toyoda A."/>
            <person name="Takaki Y."/>
            <person name="Nishi S."/>
            <person name="Hori S."/>
            <person name="Arai W."/>
            <person name="Tsubouchi T."/>
            <person name="Morono Y."/>
            <person name="Uchiyama I."/>
            <person name="Ito T."/>
            <person name="Fujiyama A."/>
            <person name="Inagaki F."/>
            <person name="Takami H."/>
        </authorList>
    </citation>
    <scope>NUCLEOTIDE SEQUENCE</scope>
    <source>
        <strain evidence="1">Expedition CK06-06</strain>
    </source>
</reference>
<gene>
    <name evidence="1" type="ORF">S01H1_77710</name>
</gene>
<evidence type="ECO:0008006" key="2">
    <source>
        <dbReference type="Google" id="ProtNLM"/>
    </source>
</evidence>
<protein>
    <recommendedName>
        <fullName evidence="2">DUF1015 domain-containing protein</fullName>
    </recommendedName>
</protein>
<proteinExistence type="predicted"/>
<organism evidence="1">
    <name type="scientific">marine sediment metagenome</name>
    <dbReference type="NCBI Taxonomy" id="412755"/>
    <lineage>
        <taxon>unclassified sequences</taxon>
        <taxon>metagenomes</taxon>
        <taxon>ecological metagenomes</taxon>
    </lineage>
</organism>
<dbReference type="EMBL" id="BARS01052251">
    <property type="protein sequence ID" value="GAG52443.1"/>
    <property type="molecule type" value="Genomic_DNA"/>
</dbReference>
<name>X0YVV1_9ZZZZ</name>
<sequence>MPVIKPFKALRPEPELVTKVASPPYDVLNSEEARQLVKDNPYSFLH</sequence>
<accession>X0YVV1</accession>
<dbReference type="InterPro" id="IPR008323">
    <property type="entry name" value="UCP033563"/>
</dbReference>
<comment type="caution">
    <text evidence="1">The sequence shown here is derived from an EMBL/GenBank/DDBJ whole genome shotgun (WGS) entry which is preliminary data.</text>
</comment>